<accession>A0A022Y1K2</accession>
<evidence type="ECO:0000313" key="2">
    <source>
        <dbReference type="Proteomes" id="UP000023623"/>
    </source>
</evidence>
<dbReference type="AlphaFoldDB" id="A0A022Y1K2"/>
<dbReference type="HOGENOM" id="CLU_2265659_0_0_1"/>
<organism evidence="1 2">
    <name type="scientific">Trichophyton soudanense CBS 452.61</name>
    <dbReference type="NCBI Taxonomy" id="1215331"/>
    <lineage>
        <taxon>Eukaryota</taxon>
        <taxon>Fungi</taxon>
        <taxon>Dikarya</taxon>
        <taxon>Ascomycota</taxon>
        <taxon>Pezizomycotina</taxon>
        <taxon>Eurotiomycetes</taxon>
        <taxon>Eurotiomycetidae</taxon>
        <taxon>Onygenales</taxon>
        <taxon>Arthrodermataceae</taxon>
        <taxon>Trichophyton</taxon>
    </lineage>
</organism>
<proteinExistence type="predicted"/>
<dbReference type="Proteomes" id="UP000023623">
    <property type="component" value="Unassembled WGS sequence"/>
</dbReference>
<reference evidence="1 2" key="1">
    <citation type="submission" date="2014-02" db="EMBL/GenBank/DDBJ databases">
        <title>The Genome Sequence of Trichophyton rubrum (morphotype soudanense) CBS 452.61.</title>
        <authorList>
            <consortium name="The Broad Institute Genomics Platform"/>
            <person name="Cuomo C.A."/>
            <person name="White T.C."/>
            <person name="Graser Y."/>
            <person name="Martinez-Rossi N."/>
            <person name="Heitman J."/>
            <person name="Young S.K."/>
            <person name="Zeng Q."/>
            <person name="Gargeya S."/>
            <person name="Abouelleil A."/>
            <person name="Alvarado L."/>
            <person name="Chapman S.B."/>
            <person name="Gainer-Dewar J."/>
            <person name="Goldberg J."/>
            <person name="Griggs A."/>
            <person name="Gujja S."/>
            <person name="Hansen M."/>
            <person name="Howarth C."/>
            <person name="Imamovic A."/>
            <person name="Larimer J."/>
            <person name="Martinez D."/>
            <person name="Murphy C."/>
            <person name="Pearson M.D."/>
            <person name="Persinoti G."/>
            <person name="Poon T."/>
            <person name="Priest M."/>
            <person name="Roberts A.D."/>
            <person name="Saif S."/>
            <person name="Shea T.D."/>
            <person name="Sykes S.N."/>
            <person name="Wortman J."/>
            <person name="Nusbaum C."/>
            <person name="Birren B."/>
        </authorList>
    </citation>
    <scope>NUCLEOTIDE SEQUENCE [LARGE SCALE GENOMIC DNA]</scope>
    <source>
        <strain evidence="1 2">CBS 452.61</strain>
    </source>
</reference>
<dbReference type="EMBL" id="KK208773">
    <property type="protein sequence ID" value="EZF76421.1"/>
    <property type="molecule type" value="Genomic_DNA"/>
</dbReference>
<protein>
    <submittedName>
        <fullName evidence="1">Uncharacterized protein</fullName>
    </submittedName>
</protein>
<keyword evidence="2" id="KW-1185">Reference proteome</keyword>
<name>A0A022Y1K2_TRISD</name>
<sequence>MTCTGAGPGTPLQKFGTSPFTSLWLPSLTVIGEMMDINVLMALVNITGEWDTTHGWRDLLLSTEWSYFEKIARAGDVTVVYFIHVLDNGKVSIIVHSPADFFV</sequence>
<evidence type="ECO:0000313" key="1">
    <source>
        <dbReference type="EMBL" id="EZF76421.1"/>
    </source>
</evidence>
<gene>
    <name evidence="1" type="ORF">H105_02184</name>
</gene>